<dbReference type="Gene3D" id="1.10.10.10">
    <property type="entry name" value="Winged helix-like DNA-binding domain superfamily/Winged helix DNA-binding domain"/>
    <property type="match status" value="1"/>
</dbReference>
<accession>A0A1Q8YH90</accession>
<dbReference type="InterPro" id="IPR039422">
    <property type="entry name" value="MarR/SlyA-like"/>
</dbReference>
<gene>
    <name evidence="2" type="ORF">BLL52_1203</name>
</gene>
<evidence type="ECO:0000313" key="2">
    <source>
        <dbReference type="EMBL" id="OLP07373.1"/>
    </source>
</evidence>
<name>A0A1Q8YH90_9BURK</name>
<dbReference type="Proteomes" id="UP000185911">
    <property type="component" value="Unassembled WGS sequence"/>
</dbReference>
<comment type="caution">
    <text evidence="2">The sequence shown here is derived from an EMBL/GenBank/DDBJ whole genome shotgun (WGS) entry which is preliminary data.</text>
</comment>
<feature type="domain" description="HTH marR-type" evidence="1">
    <location>
        <begin position="1"/>
        <end position="130"/>
    </location>
</feature>
<dbReference type="GO" id="GO:0003700">
    <property type="term" value="F:DNA-binding transcription factor activity"/>
    <property type="evidence" value="ECO:0007669"/>
    <property type="project" value="InterPro"/>
</dbReference>
<dbReference type="PROSITE" id="PS50995">
    <property type="entry name" value="HTH_MARR_2"/>
    <property type="match status" value="1"/>
</dbReference>
<protein>
    <submittedName>
        <fullName evidence="2">Transcriptional regulator, marR family protein</fullName>
    </submittedName>
</protein>
<dbReference type="PRINTS" id="PR00598">
    <property type="entry name" value="HTHMARR"/>
</dbReference>
<sequence>MGFMMRRIVTHISREVDRELEPLGLTNAQWVPLLKLHLGCGSTVAELARESDLDAGSMTRLLDRLEAKQLCRRVRSLDDRRVVHIELTPAGAAAAEQIPAVLSRVQNTHLTGFTAEEWQTLKGLLRRVLTTAQTLREAQGQA</sequence>
<keyword evidence="3" id="KW-1185">Reference proteome</keyword>
<dbReference type="Pfam" id="PF01047">
    <property type="entry name" value="MarR"/>
    <property type="match status" value="1"/>
</dbReference>
<dbReference type="EMBL" id="MSYM01000008">
    <property type="protein sequence ID" value="OLP07373.1"/>
    <property type="molecule type" value="Genomic_DNA"/>
</dbReference>
<organism evidence="2 3">
    <name type="scientific">Rhodoferax antarcticus ANT.BR</name>
    <dbReference type="NCBI Taxonomy" id="1111071"/>
    <lineage>
        <taxon>Bacteria</taxon>
        <taxon>Pseudomonadati</taxon>
        <taxon>Pseudomonadota</taxon>
        <taxon>Betaproteobacteria</taxon>
        <taxon>Burkholderiales</taxon>
        <taxon>Comamonadaceae</taxon>
        <taxon>Rhodoferax</taxon>
    </lineage>
</organism>
<dbReference type="InterPro" id="IPR036388">
    <property type="entry name" value="WH-like_DNA-bd_sf"/>
</dbReference>
<dbReference type="SMART" id="SM00347">
    <property type="entry name" value="HTH_MARR"/>
    <property type="match status" value="1"/>
</dbReference>
<dbReference type="PANTHER" id="PTHR33164">
    <property type="entry name" value="TRANSCRIPTIONAL REGULATOR, MARR FAMILY"/>
    <property type="match status" value="1"/>
</dbReference>
<evidence type="ECO:0000313" key="3">
    <source>
        <dbReference type="Proteomes" id="UP000185911"/>
    </source>
</evidence>
<dbReference type="InterPro" id="IPR000835">
    <property type="entry name" value="HTH_MarR-typ"/>
</dbReference>
<dbReference type="InterPro" id="IPR036390">
    <property type="entry name" value="WH_DNA-bd_sf"/>
</dbReference>
<dbReference type="GO" id="GO:0006950">
    <property type="term" value="P:response to stress"/>
    <property type="evidence" value="ECO:0007669"/>
    <property type="project" value="TreeGrafter"/>
</dbReference>
<dbReference type="PANTHER" id="PTHR33164:SF43">
    <property type="entry name" value="HTH-TYPE TRANSCRIPTIONAL REPRESSOR YETL"/>
    <property type="match status" value="1"/>
</dbReference>
<evidence type="ECO:0000259" key="1">
    <source>
        <dbReference type="PROSITE" id="PS50995"/>
    </source>
</evidence>
<dbReference type="STRING" id="81479.RA876_00700"/>
<dbReference type="AlphaFoldDB" id="A0A1Q8YH90"/>
<dbReference type="SUPFAM" id="SSF46785">
    <property type="entry name" value="Winged helix' DNA-binding domain"/>
    <property type="match status" value="1"/>
</dbReference>
<proteinExistence type="predicted"/>
<reference evidence="2 3" key="1">
    <citation type="submission" date="2017-01" db="EMBL/GenBank/DDBJ databases">
        <title>Genome sequence of Rhodoferax antarcticus ANT.BR, a psychrophilic purple nonsulfur bacterium from an Antarctic microbial mat.</title>
        <authorList>
            <person name="Baker J."/>
            <person name="Riester C."/>
            <person name="Skinner B."/>
            <person name="Newell A."/>
            <person name="Swingley W."/>
            <person name="Madigan M."/>
            <person name="Jung D."/>
            <person name="Asao M."/>
            <person name="Chen M."/>
            <person name="Loughlin P."/>
            <person name="Pan H."/>
            <person name="Lin S."/>
            <person name="Li N."/>
            <person name="Shaw J."/>
            <person name="Prado M."/>
            <person name="Sherman C."/>
            <person name="Li X."/>
            <person name="Tang J."/>
            <person name="Blankenship R."/>
            <person name="Zhao T."/>
            <person name="Touchman J."/>
            <person name="Sattley M."/>
        </authorList>
    </citation>
    <scope>NUCLEOTIDE SEQUENCE [LARGE SCALE GENOMIC DNA]</scope>
    <source>
        <strain evidence="2 3">ANT.BR</strain>
    </source>
</reference>